<protein>
    <submittedName>
        <fullName evidence="2">Uncharacterized protein</fullName>
    </submittedName>
</protein>
<reference evidence="2" key="2">
    <citation type="submission" date="2018-05" db="EMBL/GenBank/DDBJ databases">
        <title>OpunRS2 (Oryza punctata Reference Sequence Version 2).</title>
        <authorList>
            <person name="Zhang J."/>
            <person name="Kudrna D."/>
            <person name="Lee S."/>
            <person name="Talag J."/>
            <person name="Welchert J."/>
            <person name="Wing R.A."/>
        </authorList>
    </citation>
    <scope>NUCLEOTIDE SEQUENCE [LARGE SCALE GENOMIC DNA]</scope>
</reference>
<dbReference type="EnsemblPlants" id="OPUNC08G05230.1">
    <property type="protein sequence ID" value="OPUNC08G05230.1"/>
    <property type="gene ID" value="OPUNC08G05230"/>
</dbReference>
<keyword evidence="3" id="KW-1185">Reference proteome</keyword>
<accession>A0A0E0LS44</accession>
<evidence type="ECO:0000256" key="1">
    <source>
        <dbReference type="SAM" id="MobiDB-lite"/>
    </source>
</evidence>
<proteinExistence type="predicted"/>
<dbReference type="Gramene" id="OPUNC08G05230.1">
    <property type="protein sequence ID" value="OPUNC08G05230.1"/>
    <property type="gene ID" value="OPUNC08G05230"/>
</dbReference>
<reference evidence="2" key="1">
    <citation type="submission" date="2015-04" db="UniProtKB">
        <authorList>
            <consortium name="EnsemblPlants"/>
        </authorList>
    </citation>
    <scope>IDENTIFICATION</scope>
</reference>
<name>A0A0E0LS44_ORYPU</name>
<sequence>MEVAPSKLSSIIRRTRLPRRLDTIMEDDREAVESPRAPPPRSASYGKEVAVADTSMHYTKKGVFLASMMKAGCQKIKA</sequence>
<evidence type="ECO:0000313" key="2">
    <source>
        <dbReference type="EnsemblPlants" id="OPUNC08G05230.1"/>
    </source>
</evidence>
<dbReference type="OMA" id="DTSMHYT"/>
<organism evidence="2">
    <name type="scientific">Oryza punctata</name>
    <name type="common">Red rice</name>
    <dbReference type="NCBI Taxonomy" id="4537"/>
    <lineage>
        <taxon>Eukaryota</taxon>
        <taxon>Viridiplantae</taxon>
        <taxon>Streptophyta</taxon>
        <taxon>Embryophyta</taxon>
        <taxon>Tracheophyta</taxon>
        <taxon>Spermatophyta</taxon>
        <taxon>Magnoliopsida</taxon>
        <taxon>Liliopsida</taxon>
        <taxon>Poales</taxon>
        <taxon>Poaceae</taxon>
        <taxon>BOP clade</taxon>
        <taxon>Oryzoideae</taxon>
        <taxon>Oryzeae</taxon>
        <taxon>Oryzinae</taxon>
        <taxon>Oryza</taxon>
    </lineage>
</organism>
<feature type="region of interest" description="Disordered" evidence="1">
    <location>
        <begin position="22"/>
        <end position="46"/>
    </location>
</feature>
<evidence type="ECO:0000313" key="3">
    <source>
        <dbReference type="Proteomes" id="UP000026962"/>
    </source>
</evidence>
<dbReference type="AlphaFoldDB" id="A0A0E0LS44"/>
<dbReference type="Proteomes" id="UP000026962">
    <property type="component" value="Chromosome 8"/>
</dbReference>
<dbReference type="HOGENOM" id="CLU_2531172_0_0_1"/>